<sequence>VGPGTGVLACPKLENLQLAKNVVTDMLMLGLQHLPDLKVLNLESNDITSIAGLSSSRELKELHLSKNKIRQFEPPPGLSLPNLVLLKVDDNSLRSLANFFSLPRLQALDLSNNRLADMEEIERLHLVLPILQEMCIQNNPVTKRHLARSTIIFRYPSLKTLDGKDITFSSEQCVYMVTVAPPMQSSSKTSVKLTAMSFDSLTGSQRRKSANPSNNGVTLLPQVPQSLQSPMSSTRDEKDKARDSVDSKEDRRKVLPDTLVSSTIYFNSMVVKYLIL</sequence>
<feature type="compositionally biased region" description="Basic and acidic residues" evidence="6">
    <location>
        <begin position="234"/>
        <end position="251"/>
    </location>
</feature>
<dbReference type="SMART" id="SM00369">
    <property type="entry name" value="LRR_TYP"/>
    <property type="match status" value="3"/>
</dbReference>
<dbReference type="PANTHER" id="PTHR45973:SF9">
    <property type="entry name" value="LEUCINE-RICH REPEAT-CONTAINING PROTEIN 46"/>
    <property type="match status" value="1"/>
</dbReference>
<feature type="compositionally biased region" description="Polar residues" evidence="6">
    <location>
        <begin position="202"/>
        <end position="233"/>
    </location>
</feature>
<dbReference type="InterPro" id="IPR032675">
    <property type="entry name" value="LRR_dom_sf"/>
</dbReference>
<reference evidence="7 8" key="1">
    <citation type="submission" date="2018-08" db="EMBL/GenBank/DDBJ databases">
        <title>Aphanomyces genome sequencing and annotation.</title>
        <authorList>
            <person name="Minardi D."/>
            <person name="Oidtmann B."/>
            <person name="Van Der Giezen M."/>
            <person name="Studholme D.J."/>
        </authorList>
    </citation>
    <scope>NUCLEOTIDE SEQUENCE [LARGE SCALE GENOMIC DNA]</scope>
    <source>
        <strain evidence="7 8">Da</strain>
    </source>
</reference>
<protein>
    <recommendedName>
        <fullName evidence="9">U2A'/phosphoprotein 32 family A C-terminal domain-containing protein</fullName>
    </recommendedName>
</protein>
<feature type="non-terminal residue" evidence="7">
    <location>
        <position position="1"/>
    </location>
</feature>
<dbReference type="Proteomes" id="UP000285430">
    <property type="component" value="Unassembled WGS sequence"/>
</dbReference>
<comment type="subcellular location">
    <subcellularLocation>
        <location evidence="1">Cell projection</location>
        <location evidence="1">Cilium</location>
    </subcellularLocation>
</comment>
<keyword evidence="3" id="KW-0677">Repeat</keyword>
<evidence type="ECO:0000313" key="7">
    <source>
        <dbReference type="EMBL" id="RHZ12911.1"/>
    </source>
</evidence>
<dbReference type="PANTHER" id="PTHR45973">
    <property type="entry name" value="PROTEIN PHOSPHATASE 1 REGULATORY SUBUNIT SDS22-RELATED"/>
    <property type="match status" value="1"/>
</dbReference>
<evidence type="ECO:0008006" key="9">
    <source>
        <dbReference type="Google" id="ProtNLM"/>
    </source>
</evidence>
<organism evidence="7 8">
    <name type="scientific">Aphanomyces astaci</name>
    <name type="common">Crayfish plague agent</name>
    <dbReference type="NCBI Taxonomy" id="112090"/>
    <lineage>
        <taxon>Eukaryota</taxon>
        <taxon>Sar</taxon>
        <taxon>Stramenopiles</taxon>
        <taxon>Oomycota</taxon>
        <taxon>Saprolegniomycetes</taxon>
        <taxon>Saprolegniales</taxon>
        <taxon>Verrucalvaceae</taxon>
        <taxon>Aphanomyces</taxon>
    </lineage>
</organism>
<dbReference type="AlphaFoldDB" id="A0A3R7APP6"/>
<dbReference type="SUPFAM" id="SSF52075">
    <property type="entry name" value="Outer arm dynein light chain 1"/>
    <property type="match status" value="1"/>
</dbReference>
<feature type="region of interest" description="Disordered" evidence="6">
    <location>
        <begin position="202"/>
        <end position="251"/>
    </location>
</feature>
<dbReference type="PROSITE" id="PS51450">
    <property type="entry name" value="LRR"/>
    <property type="match status" value="3"/>
</dbReference>
<dbReference type="InterPro" id="IPR050576">
    <property type="entry name" value="Cilia_flagella_integrity"/>
</dbReference>
<keyword evidence="5" id="KW-0966">Cell projection</keyword>
<dbReference type="VEuPathDB" id="FungiDB:H257_02923"/>
<evidence type="ECO:0000256" key="4">
    <source>
        <dbReference type="ARBA" id="ARBA00023069"/>
    </source>
</evidence>
<comment type="caution">
    <text evidence="7">The sequence shown here is derived from an EMBL/GenBank/DDBJ whole genome shotgun (WGS) entry which is preliminary data.</text>
</comment>
<evidence type="ECO:0000256" key="2">
    <source>
        <dbReference type="ARBA" id="ARBA00022614"/>
    </source>
</evidence>
<name>A0A3R7APP6_APHAT</name>
<accession>A0A3R7APP6</accession>
<proteinExistence type="predicted"/>
<keyword evidence="2" id="KW-0433">Leucine-rich repeat</keyword>
<evidence type="ECO:0000256" key="5">
    <source>
        <dbReference type="ARBA" id="ARBA00023273"/>
    </source>
</evidence>
<evidence type="ECO:0000313" key="8">
    <source>
        <dbReference type="Proteomes" id="UP000285430"/>
    </source>
</evidence>
<dbReference type="Gene3D" id="3.80.10.10">
    <property type="entry name" value="Ribonuclease Inhibitor"/>
    <property type="match status" value="2"/>
</dbReference>
<dbReference type="InterPro" id="IPR003591">
    <property type="entry name" value="Leu-rich_rpt_typical-subtyp"/>
</dbReference>
<evidence type="ECO:0000256" key="3">
    <source>
        <dbReference type="ARBA" id="ARBA00022737"/>
    </source>
</evidence>
<dbReference type="Pfam" id="PF13855">
    <property type="entry name" value="LRR_8"/>
    <property type="match status" value="1"/>
</dbReference>
<dbReference type="EMBL" id="QUTH01004627">
    <property type="protein sequence ID" value="RHZ12911.1"/>
    <property type="molecule type" value="Genomic_DNA"/>
</dbReference>
<gene>
    <name evidence="7" type="ORF">DYB37_010076</name>
</gene>
<evidence type="ECO:0000256" key="1">
    <source>
        <dbReference type="ARBA" id="ARBA00004138"/>
    </source>
</evidence>
<keyword evidence="4" id="KW-0969">Cilium</keyword>
<dbReference type="InterPro" id="IPR001611">
    <property type="entry name" value="Leu-rich_rpt"/>
</dbReference>
<evidence type="ECO:0000256" key="6">
    <source>
        <dbReference type="SAM" id="MobiDB-lite"/>
    </source>
</evidence>
<dbReference type="Pfam" id="PF13516">
    <property type="entry name" value="LRR_6"/>
    <property type="match status" value="1"/>
</dbReference>